<gene>
    <name evidence="2" type="ORF">H5410_032552</name>
</gene>
<reference evidence="2 3" key="1">
    <citation type="submission" date="2020-09" db="EMBL/GenBank/DDBJ databases">
        <title>De no assembly of potato wild relative species, Solanum commersonii.</title>
        <authorList>
            <person name="Cho K."/>
        </authorList>
    </citation>
    <scope>NUCLEOTIDE SEQUENCE [LARGE SCALE GENOMIC DNA]</scope>
    <source>
        <strain evidence="2">LZ3.2</strain>
        <tissue evidence="2">Leaf</tissue>
    </source>
</reference>
<dbReference type="AlphaFoldDB" id="A0A9J5YQL7"/>
<dbReference type="OrthoDB" id="1305687at2759"/>
<feature type="compositionally biased region" description="Polar residues" evidence="1">
    <location>
        <begin position="156"/>
        <end position="166"/>
    </location>
</feature>
<dbReference type="EMBL" id="JACXVP010000006">
    <property type="protein sequence ID" value="KAG5601182.1"/>
    <property type="molecule type" value="Genomic_DNA"/>
</dbReference>
<dbReference type="PANTHER" id="PTHR48302">
    <property type="entry name" value="ULP1 PROTEASE FAMILY, C-TERMINAL CATALYTIC DOMAIN CONTAINING PROTEIN"/>
    <property type="match status" value="1"/>
</dbReference>
<organism evidence="2 3">
    <name type="scientific">Solanum commersonii</name>
    <name type="common">Commerson's wild potato</name>
    <name type="synonym">Commerson's nightshade</name>
    <dbReference type="NCBI Taxonomy" id="4109"/>
    <lineage>
        <taxon>Eukaryota</taxon>
        <taxon>Viridiplantae</taxon>
        <taxon>Streptophyta</taxon>
        <taxon>Embryophyta</taxon>
        <taxon>Tracheophyta</taxon>
        <taxon>Spermatophyta</taxon>
        <taxon>Magnoliopsida</taxon>
        <taxon>eudicotyledons</taxon>
        <taxon>Gunneridae</taxon>
        <taxon>Pentapetalae</taxon>
        <taxon>asterids</taxon>
        <taxon>lamiids</taxon>
        <taxon>Solanales</taxon>
        <taxon>Solanaceae</taxon>
        <taxon>Solanoideae</taxon>
        <taxon>Solaneae</taxon>
        <taxon>Solanum</taxon>
    </lineage>
</organism>
<feature type="region of interest" description="Disordered" evidence="1">
    <location>
        <begin position="156"/>
        <end position="184"/>
    </location>
</feature>
<proteinExistence type="predicted"/>
<accession>A0A9J5YQL7</accession>
<keyword evidence="3" id="KW-1185">Reference proteome</keyword>
<evidence type="ECO:0008006" key="4">
    <source>
        <dbReference type="Google" id="ProtNLM"/>
    </source>
</evidence>
<protein>
    <recommendedName>
        <fullName evidence="4">Ulp1 protease family, C-terminal catalytic domain containing protein</fullName>
    </recommendedName>
</protein>
<evidence type="ECO:0000256" key="1">
    <source>
        <dbReference type="SAM" id="MobiDB-lite"/>
    </source>
</evidence>
<dbReference type="PANTHER" id="PTHR48302:SF2">
    <property type="entry name" value="DUF1985 DOMAIN-CONTAINING PROTEIN"/>
    <property type="match status" value="1"/>
</dbReference>
<evidence type="ECO:0000313" key="2">
    <source>
        <dbReference type="EMBL" id="KAG5601182.1"/>
    </source>
</evidence>
<sequence length="221" mass="25481">MVHMNTFLGTTFIRLMISWSQERTKVKQLYCLSGMPYAINVWVYKCASVVNEKIVGKEGEYIPRILNWRVVGVKPKFEMFMSSIFNKVATIFIYFKFQLFLLISDDIPGFEDFSSKPPDQIVRRSRHVSGTSFTLPPSKRRKKVVLTKKSIAMEQSEQSSVIQKDSLSIPDSVDPSSYPKEKKDFSEIEGVKQYLTKYKTVVRSLSIPDEEVVEKDNVNQP</sequence>
<comment type="caution">
    <text evidence="2">The sequence shown here is derived from an EMBL/GenBank/DDBJ whole genome shotgun (WGS) entry which is preliminary data.</text>
</comment>
<evidence type="ECO:0000313" key="3">
    <source>
        <dbReference type="Proteomes" id="UP000824120"/>
    </source>
</evidence>
<dbReference type="Proteomes" id="UP000824120">
    <property type="component" value="Chromosome 6"/>
</dbReference>
<name>A0A9J5YQL7_SOLCO</name>